<feature type="transmembrane region" description="Helical" evidence="1">
    <location>
        <begin position="52"/>
        <end position="72"/>
    </location>
</feature>
<proteinExistence type="predicted"/>
<keyword evidence="1" id="KW-0472">Membrane</keyword>
<organism evidence="2">
    <name type="scientific">Pegea confoederata</name>
    <dbReference type="NCBI Taxonomy" id="942563"/>
    <lineage>
        <taxon>Eukaryota</taxon>
        <taxon>Metazoa</taxon>
        <taxon>Chordata</taxon>
        <taxon>Tunicata</taxon>
        <taxon>Thaliacea</taxon>
        <taxon>Salpida</taxon>
        <taxon>Salpidae</taxon>
        <taxon>Pegea</taxon>
    </lineage>
</organism>
<reference evidence="2" key="1">
    <citation type="submission" date="2020-10" db="EMBL/GenBank/DDBJ databases">
        <title>Nuclear ribosomal and mitochondrial DNA copy number and intra-individual variation in the tunicate zooplankton salps.</title>
        <authorList>
            <person name="Goodall-Copestake W.P."/>
        </authorList>
    </citation>
    <scope>NUCLEOTIDE SEQUENCE</scope>
    <source>
        <strain evidence="2">E57_Pc1</strain>
        <tissue evidence="2">Muscle</tissue>
    </source>
</reference>
<geneLocation type="mitochondrion" evidence="2"/>
<feature type="transmembrane region" description="Helical" evidence="1">
    <location>
        <begin position="118"/>
        <end position="141"/>
    </location>
</feature>
<feature type="transmembrane region" description="Helical" evidence="1">
    <location>
        <begin position="200"/>
        <end position="223"/>
    </location>
</feature>
<name>A0AA86IXE1_9UROC</name>
<dbReference type="AlphaFoldDB" id="A0AA86IXE1"/>
<keyword evidence="2" id="KW-0496">Mitochondrion</keyword>
<evidence type="ECO:0000256" key="1">
    <source>
        <dbReference type="SAM" id="Phobius"/>
    </source>
</evidence>
<feature type="transmembrane region" description="Helical" evidence="1">
    <location>
        <begin position="229"/>
        <end position="252"/>
    </location>
</feature>
<gene>
    <name evidence="2" type="primary">nad2</name>
</gene>
<feature type="transmembrane region" description="Helical" evidence="1">
    <location>
        <begin position="273"/>
        <end position="290"/>
    </location>
</feature>
<dbReference type="EMBL" id="LC590032">
    <property type="protein sequence ID" value="BCM73305.1"/>
    <property type="molecule type" value="Genomic_DNA"/>
</dbReference>
<feature type="transmembrane region" description="Helical" evidence="1">
    <location>
        <begin position="170"/>
        <end position="188"/>
    </location>
</feature>
<evidence type="ECO:0000313" key="2">
    <source>
        <dbReference type="EMBL" id="BCM73305.1"/>
    </source>
</evidence>
<keyword evidence="1" id="KW-1133">Transmembrane helix</keyword>
<accession>A0AA86IXE1</accession>
<feature type="transmembrane region" description="Helical" evidence="1">
    <location>
        <begin position="77"/>
        <end position="98"/>
    </location>
</feature>
<protein>
    <submittedName>
        <fullName evidence="2">NADH dehydrogenase subunit 2</fullName>
    </submittedName>
</protein>
<keyword evidence="1" id="KW-0812">Transmembrane</keyword>
<feature type="transmembrane region" description="Helical" evidence="1">
    <location>
        <begin position="12"/>
        <end position="40"/>
    </location>
</feature>
<sequence>MMQFLKCFMMALLIVTSFVDSYLGLWIMGEILGLASMYYVLESYKPFCRLTMMQFIFTMFQFSLLMLIGLLLNMYPLLLVGVMGKLGVMPFHSPMFAFGDLLKTHSFTYVFILPKVPYYLMGGLGVKFLVIPVLMTLVMGLSFSLKENLIMSLTISSALMLILFNHNSVLGMINLFMLIIWGLFLTSGKDYSNGGDNSTLGFLTLSTILPLPGSYSMIMKYYLSSFPSLAYLDVVCLVLVGNFSLLFMVKYVSGFSKFTGSGLVANGYAMKPWNMYTLGVYLVSLLLILWL</sequence>